<dbReference type="PANTHER" id="PTHR31586:SF1">
    <property type="entry name" value="CYTOCHROME C OXIDASE ASSEMBLY PROTEIN COX20, MITOCHONDRIAL"/>
    <property type="match status" value="1"/>
</dbReference>
<comment type="subcellular location">
    <subcellularLocation>
        <location evidence="1 9">Mitochondrion inner membrane</location>
    </subcellularLocation>
</comment>
<evidence type="ECO:0000256" key="3">
    <source>
        <dbReference type="ARBA" id="ARBA00017689"/>
    </source>
</evidence>
<dbReference type="AlphaFoldDB" id="A0A0J0DK56"/>
<dbReference type="PANTHER" id="PTHR31586">
    <property type="entry name" value="CYTOCHROME C OXIDASE PROTEIN 20"/>
    <property type="match status" value="1"/>
</dbReference>
<keyword evidence="10" id="KW-0175">Coiled coil</keyword>
<proteinExistence type="inferred from homology"/>
<evidence type="ECO:0000256" key="4">
    <source>
        <dbReference type="ARBA" id="ARBA00022692"/>
    </source>
</evidence>
<comment type="caution">
    <text evidence="11">The sequence shown here is derived from an EMBL/GenBank/DDBJ whole genome shotgun (WGS) entry which is preliminary data.</text>
</comment>
<evidence type="ECO:0000313" key="12">
    <source>
        <dbReference type="Proteomes" id="UP000760494"/>
    </source>
</evidence>
<protein>
    <recommendedName>
        <fullName evidence="3 9">Cytochrome c oxidase assembly protein COX20, mitochondrial</fullName>
    </recommendedName>
</protein>
<evidence type="ECO:0000313" key="11">
    <source>
        <dbReference type="EMBL" id="VTT74164.1"/>
    </source>
</evidence>
<accession>A0A0J0DK56</accession>
<keyword evidence="4" id="KW-0812">Transmembrane</keyword>
<keyword evidence="6" id="KW-1133">Transmembrane helix</keyword>
<keyword evidence="5 9" id="KW-0999">Mitochondrion inner membrane</keyword>
<evidence type="ECO:0000256" key="2">
    <source>
        <dbReference type="ARBA" id="ARBA00009575"/>
    </source>
</evidence>
<reference evidence="11" key="1">
    <citation type="submission" date="2019-05" db="EMBL/GenBank/DDBJ databases">
        <authorList>
            <person name="Piombo E."/>
        </authorList>
    </citation>
    <scope>NUCLEOTIDE SEQUENCE</scope>
    <source>
        <strain evidence="11">C2S</strain>
    </source>
</reference>
<dbReference type="PIRSF" id="PIRSF007871">
    <property type="entry name" value="Cox20"/>
    <property type="match status" value="1"/>
</dbReference>
<organism evidence="11 12">
    <name type="scientific">Fusarium fujikuroi</name>
    <name type="common">Bakanae and foot rot disease fungus</name>
    <name type="synonym">Gibberella fujikuroi</name>
    <dbReference type="NCBI Taxonomy" id="5127"/>
    <lineage>
        <taxon>Eukaryota</taxon>
        <taxon>Fungi</taxon>
        <taxon>Dikarya</taxon>
        <taxon>Ascomycota</taxon>
        <taxon>Pezizomycotina</taxon>
        <taxon>Sordariomycetes</taxon>
        <taxon>Hypocreomycetidae</taxon>
        <taxon>Hypocreales</taxon>
        <taxon>Nectriaceae</taxon>
        <taxon>Fusarium</taxon>
        <taxon>Fusarium fujikuroi species complex</taxon>
    </lineage>
</organism>
<evidence type="ECO:0000256" key="1">
    <source>
        <dbReference type="ARBA" id="ARBA00004273"/>
    </source>
</evidence>
<evidence type="ECO:0000256" key="6">
    <source>
        <dbReference type="ARBA" id="ARBA00022989"/>
    </source>
</evidence>
<evidence type="ECO:0000256" key="9">
    <source>
        <dbReference type="PIRNR" id="PIRNR007871"/>
    </source>
</evidence>
<evidence type="ECO:0000256" key="8">
    <source>
        <dbReference type="ARBA" id="ARBA00023136"/>
    </source>
</evidence>
<sequence length="187" mass="21134">MASNPQDGQPMPGDKTLHVWSKPIEQNEATTVNGEHGATPTNNRPTISEAVSMIKKDDFANVANTPCARQGFITGIASGAGIGGLRFVLKGEWTMLNFKFKAWSKRSEGNPGSAANWAVGMFVLGSMASYEWCQYLRREERRQMKRHIEVVSENRREQARKIQEARREHDKLEAEKKAAVKPWYKVW</sequence>
<name>A0A0J0DK56_FUSFU</name>
<evidence type="ECO:0000256" key="10">
    <source>
        <dbReference type="SAM" id="Coils"/>
    </source>
</evidence>
<feature type="coiled-coil region" evidence="10">
    <location>
        <begin position="148"/>
        <end position="175"/>
    </location>
</feature>
<dbReference type="EMBL" id="CABFJX010000373">
    <property type="protein sequence ID" value="VTT74164.1"/>
    <property type="molecule type" value="Genomic_DNA"/>
</dbReference>
<keyword evidence="8 9" id="KW-0472">Membrane</keyword>
<dbReference type="Pfam" id="PF12597">
    <property type="entry name" value="Cox20"/>
    <property type="match status" value="1"/>
</dbReference>
<comment type="similarity">
    <text evidence="2 9">Belongs to the COX20 family.</text>
</comment>
<evidence type="ECO:0000256" key="7">
    <source>
        <dbReference type="ARBA" id="ARBA00023128"/>
    </source>
</evidence>
<keyword evidence="7 9" id="KW-0496">Mitochondrion</keyword>
<dbReference type="Proteomes" id="UP000760494">
    <property type="component" value="Unassembled WGS sequence"/>
</dbReference>
<dbReference type="GO" id="GO:0005743">
    <property type="term" value="C:mitochondrial inner membrane"/>
    <property type="evidence" value="ECO:0007669"/>
    <property type="project" value="UniProtKB-SubCell"/>
</dbReference>
<dbReference type="eggNOG" id="ENOG502S3BD">
    <property type="taxonomic scope" value="Eukaryota"/>
</dbReference>
<dbReference type="InterPro" id="IPR022533">
    <property type="entry name" value="Cox20"/>
</dbReference>
<gene>
    <name evidence="11" type="ORF">C2S_9486</name>
</gene>
<dbReference type="GO" id="GO:0033617">
    <property type="term" value="P:mitochondrial respiratory chain complex IV assembly"/>
    <property type="evidence" value="ECO:0007669"/>
    <property type="project" value="InterPro"/>
</dbReference>
<evidence type="ECO:0000256" key="5">
    <source>
        <dbReference type="ARBA" id="ARBA00022792"/>
    </source>
</evidence>
<comment type="function">
    <text evidence="9">Involved in the assembly of the cytochrome c oxidase complex.</text>
</comment>